<proteinExistence type="predicted"/>
<dbReference type="InterPro" id="IPR014710">
    <property type="entry name" value="RmlC-like_jellyroll"/>
</dbReference>
<dbReference type="PANTHER" id="PTHR24567:SF26">
    <property type="entry name" value="REGULATORY PROTEIN YEIL"/>
    <property type="match status" value="1"/>
</dbReference>
<organism evidence="2 3">
    <name type="scientific">Vibrio alfacsensis</name>
    <dbReference type="NCBI Taxonomy" id="1074311"/>
    <lineage>
        <taxon>Bacteria</taxon>
        <taxon>Pseudomonadati</taxon>
        <taxon>Pseudomonadota</taxon>
        <taxon>Gammaproteobacteria</taxon>
        <taxon>Vibrionales</taxon>
        <taxon>Vibrionaceae</taxon>
        <taxon>Vibrio</taxon>
    </lineage>
</organism>
<dbReference type="InterPro" id="IPR000595">
    <property type="entry name" value="cNMP-bd_dom"/>
</dbReference>
<reference evidence="2 3" key="1">
    <citation type="submission" date="2018-08" db="EMBL/GenBank/DDBJ databases">
        <title>Genomic taxonomy of the Vibrionaceae family.</title>
        <authorList>
            <person name="Gomez-Gil B."/>
            <person name="Tanaka M."/>
            <person name="Sawabe T."/>
            <person name="Enciso-Ibarra K."/>
        </authorList>
    </citation>
    <scope>NUCLEOTIDE SEQUENCE [LARGE SCALE GENOMIC DNA]</scope>
    <source>
        <strain evidence="2 3">CAIM 1831</strain>
    </source>
</reference>
<name>A0ABN5PI71_9VIBR</name>
<dbReference type="PROSITE" id="PS50042">
    <property type="entry name" value="CNMP_BINDING_3"/>
    <property type="match status" value="1"/>
</dbReference>
<feature type="domain" description="Cyclic nucleotide-binding" evidence="1">
    <location>
        <begin position="1"/>
        <end position="102"/>
    </location>
</feature>
<dbReference type="Proteomes" id="UP000262832">
    <property type="component" value="Chromosome I"/>
</dbReference>
<evidence type="ECO:0000313" key="3">
    <source>
        <dbReference type="Proteomes" id="UP000262832"/>
    </source>
</evidence>
<keyword evidence="3" id="KW-1185">Reference proteome</keyword>
<gene>
    <name evidence="2" type="ORF">D1115_13325</name>
</gene>
<dbReference type="RefSeq" id="WP_128811715.1">
    <property type="nucleotide sequence ID" value="NZ_CP032093.1"/>
</dbReference>
<dbReference type="EMBL" id="CP032093">
    <property type="protein sequence ID" value="AXY01973.1"/>
    <property type="molecule type" value="Genomic_DNA"/>
</dbReference>
<dbReference type="PANTHER" id="PTHR24567">
    <property type="entry name" value="CRP FAMILY TRANSCRIPTIONAL REGULATORY PROTEIN"/>
    <property type="match status" value="1"/>
</dbReference>
<dbReference type="Gene3D" id="2.60.120.10">
    <property type="entry name" value="Jelly Rolls"/>
    <property type="match status" value="1"/>
</dbReference>
<dbReference type="SUPFAM" id="SSF51206">
    <property type="entry name" value="cAMP-binding domain-like"/>
    <property type="match status" value="1"/>
</dbReference>
<sequence length="212" mass="24390">MKSMIDQVLREVSAYTKEQEFTKHQVVYRGGNPTKGFYYVKSGLIGIYQTTESGKESLLRIYGPGYFFGYRSLFTEQDYRSTARAMLPSHLSHIQLDTFHEVEAISKELSGFLVRGVCYELGEAESRLTQMTSNSAKVRIMDAIGYLFDNHPEYQWTYREVGEYSGTDTTTVIRFCKELKKCGALDDSSRKLHVKNRDAFLKFKLKLSMDSI</sequence>
<dbReference type="SMART" id="SM00100">
    <property type="entry name" value="cNMP"/>
    <property type="match status" value="1"/>
</dbReference>
<dbReference type="InterPro" id="IPR050397">
    <property type="entry name" value="Env_Response_Regulators"/>
</dbReference>
<evidence type="ECO:0000313" key="2">
    <source>
        <dbReference type="EMBL" id="AXY01973.1"/>
    </source>
</evidence>
<dbReference type="InterPro" id="IPR018490">
    <property type="entry name" value="cNMP-bd_dom_sf"/>
</dbReference>
<protein>
    <submittedName>
        <fullName evidence="2">Crp/Fnr family transcriptional regulator</fullName>
    </submittedName>
</protein>
<dbReference type="Pfam" id="PF00027">
    <property type="entry name" value="cNMP_binding"/>
    <property type="match status" value="1"/>
</dbReference>
<evidence type="ECO:0000259" key="1">
    <source>
        <dbReference type="PROSITE" id="PS50042"/>
    </source>
</evidence>
<accession>A0ABN5PI71</accession>
<dbReference type="CDD" id="cd00038">
    <property type="entry name" value="CAP_ED"/>
    <property type="match status" value="1"/>
</dbReference>